<sequence>MRERGIQGITRRKRRGLTRPDRKASASPDLVGRDFTAAEPGTRLVSDITYLPTLAGWRYLATVIDLPRGRWSGTRWPITTVPNWSSTR</sequence>
<organism evidence="2 3">
    <name type="scientific">Streptomyces brasiliensis</name>
    <dbReference type="NCBI Taxonomy" id="1954"/>
    <lineage>
        <taxon>Bacteria</taxon>
        <taxon>Bacillati</taxon>
        <taxon>Actinomycetota</taxon>
        <taxon>Actinomycetes</taxon>
        <taxon>Kitasatosporales</taxon>
        <taxon>Streptomycetaceae</taxon>
        <taxon>Streptomyces</taxon>
    </lineage>
</organism>
<dbReference type="Proteomes" id="UP000657574">
    <property type="component" value="Unassembled WGS sequence"/>
</dbReference>
<dbReference type="AlphaFoldDB" id="A0A917UP43"/>
<reference evidence="2" key="1">
    <citation type="journal article" date="2014" name="Int. J. Syst. Evol. Microbiol.">
        <title>Complete genome sequence of Corynebacterium casei LMG S-19264T (=DSM 44701T), isolated from a smear-ripened cheese.</title>
        <authorList>
            <consortium name="US DOE Joint Genome Institute (JGI-PGF)"/>
            <person name="Walter F."/>
            <person name="Albersmeier A."/>
            <person name="Kalinowski J."/>
            <person name="Ruckert C."/>
        </authorList>
    </citation>
    <scope>NUCLEOTIDE SEQUENCE</scope>
    <source>
        <strain evidence="2">JCM 3086</strain>
    </source>
</reference>
<dbReference type="PANTHER" id="PTHR46889:SF4">
    <property type="entry name" value="TRANSPOSASE INSO FOR INSERTION SEQUENCE ELEMENT IS911B-RELATED"/>
    <property type="match status" value="1"/>
</dbReference>
<protein>
    <recommendedName>
        <fullName evidence="4">Integrase catalytic domain-containing protein</fullName>
    </recommendedName>
</protein>
<evidence type="ECO:0000313" key="2">
    <source>
        <dbReference type="EMBL" id="GGJ71755.1"/>
    </source>
</evidence>
<dbReference type="SUPFAM" id="SSF53098">
    <property type="entry name" value="Ribonuclease H-like"/>
    <property type="match status" value="1"/>
</dbReference>
<dbReference type="RefSeq" id="WP_189317731.1">
    <property type="nucleotide sequence ID" value="NZ_BMQA01000136.1"/>
</dbReference>
<dbReference type="InterPro" id="IPR050900">
    <property type="entry name" value="Transposase_IS3/IS150/IS904"/>
</dbReference>
<evidence type="ECO:0000256" key="1">
    <source>
        <dbReference type="SAM" id="MobiDB-lite"/>
    </source>
</evidence>
<keyword evidence="3" id="KW-1185">Reference proteome</keyword>
<dbReference type="InterPro" id="IPR012337">
    <property type="entry name" value="RNaseH-like_sf"/>
</dbReference>
<proteinExistence type="predicted"/>
<evidence type="ECO:0000313" key="3">
    <source>
        <dbReference type="Proteomes" id="UP000657574"/>
    </source>
</evidence>
<accession>A0A917UP43</accession>
<evidence type="ECO:0008006" key="4">
    <source>
        <dbReference type="Google" id="ProtNLM"/>
    </source>
</evidence>
<dbReference type="PANTHER" id="PTHR46889">
    <property type="entry name" value="TRANSPOSASE INSF FOR INSERTION SEQUENCE IS3B-RELATED"/>
    <property type="match status" value="1"/>
</dbReference>
<name>A0A917UP43_9ACTN</name>
<feature type="region of interest" description="Disordered" evidence="1">
    <location>
        <begin position="1"/>
        <end position="28"/>
    </location>
</feature>
<comment type="caution">
    <text evidence="2">The sequence shown here is derived from an EMBL/GenBank/DDBJ whole genome shotgun (WGS) entry which is preliminary data.</text>
</comment>
<dbReference type="EMBL" id="BMQA01000136">
    <property type="protein sequence ID" value="GGJ71755.1"/>
    <property type="molecule type" value="Genomic_DNA"/>
</dbReference>
<reference evidence="2" key="2">
    <citation type="submission" date="2020-09" db="EMBL/GenBank/DDBJ databases">
        <authorList>
            <person name="Sun Q."/>
            <person name="Ohkuma M."/>
        </authorList>
    </citation>
    <scope>NUCLEOTIDE SEQUENCE</scope>
    <source>
        <strain evidence="2">JCM 3086</strain>
    </source>
</reference>
<gene>
    <name evidence="2" type="ORF">GCM10010121_097930</name>
</gene>